<comment type="subcellular location">
    <subcellularLocation>
        <location evidence="1">Cell membrane</location>
        <topology evidence="1">Single-pass membrane protein</topology>
    </subcellularLocation>
</comment>
<evidence type="ECO:0000256" key="7">
    <source>
        <dbReference type="ARBA" id="ARBA00022840"/>
    </source>
</evidence>
<evidence type="ECO:0000256" key="1">
    <source>
        <dbReference type="ARBA" id="ARBA00004162"/>
    </source>
</evidence>
<dbReference type="PANTHER" id="PTHR40765">
    <property type="entry name" value="ESX-2 SECRETION SYSTEM ATPASE ECCB2"/>
    <property type="match status" value="1"/>
</dbReference>
<dbReference type="InterPro" id="IPR007795">
    <property type="entry name" value="T7SS_EccB"/>
</dbReference>
<comment type="similarity">
    <text evidence="2">Belongs to the EccB family.</text>
</comment>
<keyword evidence="4 10" id="KW-0812">Transmembrane</keyword>
<feature type="transmembrane region" description="Helical" evidence="10">
    <location>
        <begin position="43"/>
        <end position="64"/>
    </location>
</feature>
<dbReference type="GO" id="GO:0005524">
    <property type="term" value="F:ATP binding"/>
    <property type="evidence" value="ECO:0007669"/>
    <property type="project" value="UniProtKB-KW"/>
</dbReference>
<gene>
    <name evidence="11" type="ORF">SAMN05444580_1148</name>
</gene>
<evidence type="ECO:0000313" key="11">
    <source>
        <dbReference type="EMBL" id="SDE30425.1"/>
    </source>
</evidence>
<dbReference type="Gene3D" id="2.40.50.910">
    <property type="entry name" value="Type VII secretion system EccB, repeat 3 domain"/>
    <property type="match status" value="1"/>
</dbReference>
<keyword evidence="9 10" id="KW-0472">Membrane</keyword>
<dbReference type="Gene3D" id="3.30.2390.20">
    <property type="entry name" value="Type VII secretion system EccB, repeat 1 domain"/>
    <property type="match status" value="1"/>
</dbReference>
<dbReference type="STRING" id="168276.SAMN05444580_1148"/>
<dbReference type="RefSeq" id="WP_072845907.1">
    <property type="nucleotide sequence ID" value="NZ_FNAB01000014.1"/>
</dbReference>
<evidence type="ECO:0000256" key="4">
    <source>
        <dbReference type="ARBA" id="ARBA00022692"/>
    </source>
</evidence>
<keyword evidence="3" id="KW-1003">Cell membrane</keyword>
<dbReference type="AlphaFoldDB" id="A0A1G7BW31"/>
<protein>
    <submittedName>
        <fullName evidence="11">Type VII secretion protein EccB</fullName>
    </submittedName>
</protein>
<dbReference type="EMBL" id="FNAB01000014">
    <property type="protein sequence ID" value="SDE30425.1"/>
    <property type="molecule type" value="Genomic_DNA"/>
</dbReference>
<dbReference type="NCBIfam" id="TIGR03919">
    <property type="entry name" value="T7SS_EccB"/>
    <property type="match status" value="1"/>
</dbReference>
<dbReference type="Proteomes" id="UP000199417">
    <property type="component" value="Unassembled WGS sequence"/>
</dbReference>
<keyword evidence="7" id="KW-0067">ATP-binding</keyword>
<dbReference type="InterPro" id="IPR042485">
    <property type="entry name" value="T7SS_EccB_R3"/>
</dbReference>
<dbReference type="InterPro" id="IPR044857">
    <property type="entry name" value="T7SS_EccB_R1"/>
</dbReference>
<accession>A0A1G7BW31</accession>
<reference evidence="11 12" key="1">
    <citation type="submission" date="2016-10" db="EMBL/GenBank/DDBJ databases">
        <authorList>
            <person name="de Groot N.N."/>
        </authorList>
    </citation>
    <scope>NUCLEOTIDE SEQUENCE [LARGE SCALE GENOMIC DNA]</scope>
    <source>
        <strain evidence="11 12">JCM 11308</strain>
    </source>
</reference>
<name>A0A1G7BW31_9NOCA</name>
<evidence type="ECO:0000256" key="3">
    <source>
        <dbReference type="ARBA" id="ARBA00022475"/>
    </source>
</evidence>
<dbReference type="Pfam" id="PF05108">
    <property type="entry name" value="T7SS_ESX1_EccB"/>
    <property type="match status" value="1"/>
</dbReference>
<dbReference type="GO" id="GO:0005886">
    <property type="term" value="C:plasma membrane"/>
    <property type="evidence" value="ECO:0007669"/>
    <property type="project" value="UniProtKB-SubCell"/>
</dbReference>
<evidence type="ECO:0000256" key="5">
    <source>
        <dbReference type="ARBA" id="ARBA00022741"/>
    </source>
</evidence>
<keyword evidence="5" id="KW-0547">Nucleotide-binding</keyword>
<evidence type="ECO:0000256" key="10">
    <source>
        <dbReference type="SAM" id="Phobius"/>
    </source>
</evidence>
<sequence length="488" mass="49594">MAAQPTTRVQVSGYRFLVRRMEHALVRRDVRMLHDPMRSQSRAMTVGAVLAVLGLAGCAALALIRPQDKIGDAPIVVGKDSGAMFVVVEDVLHPVLNLASARLVTGSAAAPVIVKESELGSRPRGALMGIPGAPSALPDGDAVAWMVCDAVAAGGNSAVSTAVLAGDPVLGEQVSTLTDAQALLVRAGDGTFLVHAGTRARIDPADHAVALAFGLDGIEPRPVSAGLLEAIPEAPALTPPVIEGAGEQPPYSLPGKTIGSVVQVQDAQETRFYVLLRGGLQRISQATAGLIRYSDSQGAAGTDSVTPDVVSRLPQANDLAVSTFPAMPPELVGVAGSPVSCLSWKPVPGAAAAPGGLRATVSVIAGNTLPLPDGARPVMLAQADGAGDNADAAYLRPGNGGLVHSTDIAASSERRGALFFVADTGVRYGVENDDAAKALGLTAPGAPVPWPILSLLAPGPTLGREAAFLAHDGVAPDDHPVVVPDPAR</sequence>
<keyword evidence="6" id="KW-0378">Hydrolase</keyword>
<evidence type="ECO:0000256" key="6">
    <source>
        <dbReference type="ARBA" id="ARBA00022801"/>
    </source>
</evidence>
<dbReference type="GO" id="GO:0005576">
    <property type="term" value="C:extracellular region"/>
    <property type="evidence" value="ECO:0007669"/>
    <property type="project" value="TreeGrafter"/>
</dbReference>
<organism evidence="11 12">
    <name type="scientific">Rhodococcus tukisamuensis</name>
    <dbReference type="NCBI Taxonomy" id="168276"/>
    <lineage>
        <taxon>Bacteria</taxon>
        <taxon>Bacillati</taxon>
        <taxon>Actinomycetota</taxon>
        <taxon>Actinomycetes</taxon>
        <taxon>Mycobacteriales</taxon>
        <taxon>Nocardiaceae</taxon>
        <taxon>Rhodococcus</taxon>
    </lineage>
</organism>
<evidence type="ECO:0000256" key="2">
    <source>
        <dbReference type="ARBA" id="ARBA00008149"/>
    </source>
</evidence>
<dbReference type="PANTHER" id="PTHR40765:SF2">
    <property type="entry name" value="ESX-2 SECRETION SYSTEM ATPASE ECCB2"/>
    <property type="match status" value="1"/>
</dbReference>
<keyword evidence="12" id="KW-1185">Reference proteome</keyword>
<keyword evidence="8 10" id="KW-1133">Transmembrane helix</keyword>
<evidence type="ECO:0000256" key="9">
    <source>
        <dbReference type="ARBA" id="ARBA00023136"/>
    </source>
</evidence>
<evidence type="ECO:0000313" key="12">
    <source>
        <dbReference type="Proteomes" id="UP000199417"/>
    </source>
</evidence>
<dbReference type="GO" id="GO:0016787">
    <property type="term" value="F:hydrolase activity"/>
    <property type="evidence" value="ECO:0007669"/>
    <property type="project" value="UniProtKB-KW"/>
</dbReference>
<evidence type="ECO:0000256" key="8">
    <source>
        <dbReference type="ARBA" id="ARBA00022989"/>
    </source>
</evidence>
<proteinExistence type="inferred from homology"/>